<dbReference type="AlphaFoldDB" id="A0A919RNW3"/>
<proteinExistence type="predicted"/>
<evidence type="ECO:0000256" key="1">
    <source>
        <dbReference type="SAM" id="MobiDB-lite"/>
    </source>
</evidence>
<gene>
    <name evidence="2" type="ORF">Ssi02_56850</name>
</gene>
<feature type="region of interest" description="Disordered" evidence="1">
    <location>
        <begin position="44"/>
        <end position="78"/>
    </location>
</feature>
<name>A0A919RNW3_9ACTN</name>
<keyword evidence="3" id="KW-1185">Reference proteome</keyword>
<comment type="caution">
    <text evidence="2">The sequence shown here is derived from an EMBL/GenBank/DDBJ whole genome shotgun (WGS) entry which is preliminary data.</text>
</comment>
<dbReference type="RefSeq" id="WP_204030519.1">
    <property type="nucleotide sequence ID" value="NZ_BOOW01000036.1"/>
</dbReference>
<dbReference type="Gene3D" id="2.60.40.10">
    <property type="entry name" value="Immunoglobulins"/>
    <property type="match status" value="1"/>
</dbReference>
<organism evidence="2 3">
    <name type="scientific">Sinosporangium siamense</name>
    <dbReference type="NCBI Taxonomy" id="1367973"/>
    <lineage>
        <taxon>Bacteria</taxon>
        <taxon>Bacillati</taxon>
        <taxon>Actinomycetota</taxon>
        <taxon>Actinomycetes</taxon>
        <taxon>Streptosporangiales</taxon>
        <taxon>Streptosporangiaceae</taxon>
        <taxon>Sinosporangium</taxon>
    </lineage>
</organism>
<reference evidence="2" key="1">
    <citation type="submission" date="2021-01" db="EMBL/GenBank/DDBJ databases">
        <title>Whole genome shotgun sequence of Sinosporangium siamense NBRC 109515.</title>
        <authorList>
            <person name="Komaki H."/>
            <person name="Tamura T."/>
        </authorList>
    </citation>
    <scope>NUCLEOTIDE SEQUENCE</scope>
    <source>
        <strain evidence="2">NBRC 109515</strain>
    </source>
</reference>
<dbReference type="GO" id="GO:0005975">
    <property type="term" value="P:carbohydrate metabolic process"/>
    <property type="evidence" value="ECO:0007669"/>
    <property type="project" value="UniProtKB-ARBA"/>
</dbReference>
<evidence type="ECO:0000313" key="3">
    <source>
        <dbReference type="Proteomes" id="UP000606172"/>
    </source>
</evidence>
<dbReference type="EMBL" id="BOOW01000036">
    <property type="protein sequence ID" value="GII95454.1"/>
    <property type="molecule type" value="Genomic_DNA"/>
</dbReference>
<dbReference type="InterPro" id="IPR013783">
    <property type="entry name" value="Ig-like_fold"/>
</dbReference>
<protein>
    <submittedName>
        <fullName evidence="2">Uncharacterized protein</fullName>
    </submittedName>
</protein>
<accession>A0A919RNW3</accession>
<sequence>MTSPRTDWTHARAVAAASAVTGVILLSAFAVSFFGGTPAPPVPTPVPTSPVPEPTPIAGNRPPSGPMPHSVKGREGRELRGAVTAVDPEGHRLTYAVESGLPPGARLARDGSLSGVPTRTGHYLSIVQVCDERSACTSGQVGFTIRSRR</sequence>
<dbReference type="Proteomes" id="UP000606172">
    <property type="component" value="Unassembled WGS sequence"/>
</dbReference>
<evidence type="ECO:0000313" key="2">
    <source>
        <dbReference type="EMBL" id="GII95454.1"/>
    </source>
</evidence>
<feature type="compositionally biased region" description="Pro residues" evidence="1">
    <location>
        <begin position="44"/>
        <end position="55"/>
    </location>
</feature>